<comment type="caution">
    <text evidence="3">The sequence shown here is derived from an EMBL/GenBank/DDBJ whole genome shotgun (WGS) entry which is preliminary data.</text>
</comment>
<reference evidence="3 4" key="1">
    <citation type="journal article" date="2022" name="bioRxiv">
        <title>Genomics of Preaxostyla Flagellates Illuminates Evolutionary Transitions and the Path Towards Mitochondrial Loss.</title>
        <authorList>
            <person name="Novak L.V.F."/>
            <person name="Treitli S.C."/>
            <person name="Pyrih J."/>
            <person name="Halakuc P."/>
            <person name="Pipaliya S.V."/>
            <person name="Vacek V."/>
            <person name="Brzon O."/>
            <person name="Soukal P."/>
            <person name="Eme L."/>
            <person name="Dacks J.B."/>
            <person name="Karnkowska A."/>
            <person name="Elias M."/>
            <person name="Hampl V."/>
        </authorList>
    </citation>
    <scope>NUCLEOTIDE SEQUENCE [LARGE SCALE GENOMIC DNA]</scope>
    <source>
        <strain evidence="3">NAU3</strain>
        <tissue evidence="3">Gut</tissue>
    </source>
</reference>
<evidence type="ECO:0000313" key="4">
    <source>
        <dbReference type="Proteomes" id="UP001281761"/>
    </source>
</evidence>
<evidence type="ECO:0000256" key="2">
    <source>
        <dbReference type="SAM" id="MobiDB-lite"/>
    </source>
</evidence>
<feature type="compositionally biased region" description="Polar residues" evidence="2">
    <location>
        <begin position="7"/>
        <end position="20"/>
    </location>
</feature>
<sequence>MLPDISFTHSSTPLPSTQQPNEEKTFLVFHEAIEKLGESDDDSRFRTLQTIRGILEEGDLGVNRTSELAIRYGITETLGKLLHEKCSLRIRVLIRGLLMMIATGATRNEIKGHSQMIIPLLCLGDHPDKEVSEHAMRTVGILCRGGMDTPEVAGIVNGGVIERICSAAMSGENWRRISIVRVLGFLTVGLRRWVWENEKEGEKKEEPPKDEETTSDLQTLPANIEFFLLNRVKAGLRMIQQTLSSLLGELRGMVDEGEVLDDGGYEELHVLVAGLLGRHFGGVELEPNQTVGTIGLDVGRELARMAEEYSERRRKLEEEMKAAEEEKGRMEEMMRQMEETIREKERKWVREKEELNTQLKQLSNTNKQTKARLEKRMDTMDDLESEFEEETDCDRMEEEGVEGVSREGEAAIEIIDDDKHKGSLPLSVTVSSRTIFSFVFSGCVVQFVFRITSIEDSVEVGVVSDTFVRGSRSGYLSNQKGACGFDLCDHTLYVGQNSKQSGSLSMGGSVGDVIVLEADGRRWKRSLKLSINGAVEDLFFVNIPLRFRFAVHSWDGSDIVEMIGTRVLPEPLLVGGSRAIRMDE</sequence>
<dbReference type="EMBL" id="JARBJD010000389">
    <property type="protein sequence ID" value="KAK2942693.1"/>
    <property type="molecule type" value="Genomic_DNA"/>
</dbReference>
<dbReference type="Proteomes" id="UP001281761">
    <property type="component" value="Unassembled WGS sequence"/>
</dbReference>
<feature type="region of interest" description="Disordered" evidence="2">
    <location>
        <begin position="1"/>
        <end position="21"/>
    </location>
</feature>
<name>A0ABQ9WTP5_9EUKA</name>
<evidence type="ECO:0000256" key="1">
    <source>
        <dbReference type="SAM" id="Coils"/>
    </source>
</evidence>
<organism evidence="3 4">
    <name type="scientific">Blattamonas nauphoetae</name>
    <dbReference type="NCBI Taxonomy" id="2049346"/>
    <lineage>
        <taxon>Eukaryota</taxon>
        <taxon>Metamonada</taxon>
        <taxon>Preaxostyla</taxon>
        <taxon>Oxymonadida</taxon>
        <taxon>Blattamonas</taxon>
    </lineage>
</organism>
<keyword evidence="4" id="KW-1185">Reference proteome</keyword>
<protein>
    <submittedName>
        <fullName evidence="3">Uncharacterized protein</fullName>
    </submittedName>
</protein>
<feature type="coiled-coil region" evidence="1">
    <location>
        <begin position="299"/>
        <end position="390"/>
    </location>
</feature>
<keyword evidence="1" id="KW-0175">Coiled coil</keyword>
<dbReference type="Gene3D" id="1.25.10.10">
    <property type="entry name" value="Leucine-rich Repeat Variant"/>
    <property type="match status" value="1"/>
</dbReference>
<dbReference type="SUPFAM" id="SSF48371">
    <property type="entry name" value="ARM repeat"/>
    <property type="match status" value="1"/>
</dbReference>
<dbReference type="InterPro" id="IPR011989">
    <property type="entry name" value="ARM-like"/>
</dbReference>
<evidence type="ECO:0000313" key="3">
    <source>
        <dbReference type="EMBL" id="KAK2942693.1"/>
    </source>
</evidence>
<proteinExistence type="predicted"/>
<dbReference type="InterPro" id="IPR016024">
    <property type="entry name" value="ARM-type_fold"/>
</dbReference>
<gene>
    <name evidence="3" type="ORF">BLNAU_22390</name>
</gene>
<accession>A0ABQ9WTP5</accession>